<name>A0ABT9TN60_PAENI</name>
<protein>
    <submittedName>
        <fullName evidence="1">Uncharacterized protein</fullName>
    </submittedName>
</protein>
<gene>
    <name evidence="1" type="ORF">J2T10_002772</name>
</gene>
<evidence type="ECO:0000313" key="1">
    <source>
        <dbReference type="EMBL" id="MDQ0103115.1"/>
    </source>
</evidence>
<comment type="caution">
    <text evidence="1">The sequence shown here is derived from an EMBL/GenBank/DDBJ whole genome shotgun (WGS) entry which is preliminary data.</text>
</comment>
<accession>A0ABT9TN60</accession>
<sequence>MSKTEEILAGAAGLALVGHLVVTAFDNLPTSQVSIGMRLPVFKKIPQWRFFAPNPGIENLHVMYRTGTESGWGKWQELSFRTTWKFYSAAWNPGSRASKALFDVAYQLRILAGFGSAFDWVLESDGYLLMNDVVRSLCRKQNHAGNFQFMILAAMPGEGDQGMKPILVSRPEPIQLPVAP</sequence>
<keyword evidence="2" id="KW-1185">Reference proteome</keyword>
<evidence type="ECO:0000313" key="2">
    <source>
        <dbReference type="Proteomes" id="UP001244563"/>
    </source>
</evidence>
<dbReference type="RefSeq" id="WP_064723073.1">
    <property type="nucleotide sequence ID" value="NZ_BDDW01000011.1"/>
</dbReference>
<reference evidence="1 2" key="1">
    <citation type="submission" date="2023-07" db="EMBL/GenBank/DDBJ databases">
        <title>Sorghum-associated microbial communities from plants grown in Nebraska, USA.</title>
        <authorList>
            <person name="Schachtman D."/>
        </authorList>
    </citation>
    <scope>NUCLEOTIDE SEQUENCE [LARGE SCALE GENOMIC DNA]</scope>
    <source>
        <strain evidence="1 2">CC523</strain>
    </source>
</reference>
<dbReference type="EMBL" id="JAUSSW010000007">
    <property type="protein sequence ID" value="MDQ0103115.1"/>
    <property type="molecule type" value="Genomic_DNA"/>
</dbReference>
<proteinExistence type="predicted"/>
<organism evidence="1 2">
    <name type="scientific">Paenarthrobacter nicotinovorans</name>
    <name type="common">Arthrobacter nicotinovorans</name>
    <dbReference type="NCBI Taxonomy" id="29320"/>
    <lineage>
        <taxon>Bacteria</taxon>
        <taxon>Bacillati</taxon>
        <taxon>Actinomycetota</taxon>
        <taxon>Actinomycetes</taxon>
        <taxon>Micrococcales</taxon>
        <taxon>Micrococcaceae</taxon>
        <taxon>Paenarthrobacter</taxon>
    </lineage>
</organism>
<dbReference type="Proteomes" id="UP001244563">
    <property type="component" value="Unassembled WGS sequence"/>
</dbReference>